<proteinExistence type="predicted"/>
<evidence type="ECO:0000313" key="1">
    <source>
        <dbReference type="EnsemblPlants" id="TuG1812G0400002494.01.T01"/>
    </source>
</evidence>
<reference evidence="1" key="3">
    <citation type="submission" date="2022-06" db="UniProtKB">
        <authorList>
            <consortium name="EnsemblPlants"/>
        </authorList>
    </citation>
    <scope>IDENTIFICATION</scope>
</reference>
<accession>A0A8R7Q4H6</accession>
<dbReference type="AlphaFoldDB" id="A0A8R7Q4H6"/>
<sequence>MHGLGYNPFTLLLDLNQAHDAGLRLLDLNDLALQATKSVQRRSWFLFLAYWQFSLIVLCCYCSQSSDSDKLSNTAVRVQMRLLGLGAPRSSSAGESSKCCYV</sequence>
<name>A0A8R7Q4H6_TRIUA</name>
<keyword evidence="2" id="KW-1185">Reference proteome</keyword>
<evidence type="ECO:0000313" key="2">
    <source>
        <dbReference type="Proteomes" id="UP000015106"/>
    </source>
</evidence>
<dbReference type="Proteomes" id="UP000015106">
    <property type="component" value="Chromosome 4"/>
</dbReference>
<organism evidence="1 2">
    <name type="scientific">Triticum urartu</name>
    <name type="common">Red wild einkorn</name>
    <name type="synonym">Crithodium urartu</name>
    <dbReference type="NCBI Taxonomy" id="4572"/>
    <lineage>
        <taxon>Eukaryota</taxon>
        <taxon>Viridiplantae</taxon>
        <taxon>Streptophyta</taxon>
        <taxon>Embryophyta</taxon>
        <taxon>Tracheophyta</taxon>
        <taxon>Spermatophyta</taxon>
        <taxon>Magnoliopsida</taxon>
        <taxon>Liliopsida</taxon>
        <taxon>Poales</taxon>
        <taxon>Poaceae</taxon>
        <taxon>BOP clade</taxon>
        <taxon>Pooideae</taxon>
        <taxon>Triticodae</taxon>
        <taxon>Triticeae</taxon>
        <taxon>Triticinae</taxon>
        <taxon>Triticum</taxon>
    </lineage>
</organism>
<protein>
    <submittedName>
        <fullName evidence="1">Uncharacterized protein</fullName>
    </submittedName>
</protein>
<dbReference type="EnsemblPlants" id="TuG1812G0400002494.01.T01">
    <property type="protein sequence ID" value="TuG1812G0400002494.01.T01"/>
    <property type="gene ID" value="TuG1812G0400002494.01"/>
</dbReference>
<dbReference type="Gramene" id="TuG1812G0400002494.01.T01">
    <property type="protein sequence ID" value="TuG1812G0400002494.01.T01"/>
    <property type="gene ID" value="TuG1812G0400002494.01"/>
</dbReference>
<reference evidence="1" key="2">
    <citation type="submission" date="2018-03" db="EMBL/GenBank/DDBJ databases">
        <title>The Triticum urartu genome reveals the dynamic nature of wheat genome evolution.</title>
        <authorList>
            <person name="Ling H."/>
            <person name="Ma B."/>
            <person name="Shi X."/>
            <person name="Liu H."/>
            <person name="Dong L."/>
            <person name="Sun H."/>
            <person name="Cao Y."/>
            <person name="Gao Q."/>
            <person name="Zheng S."/>
            <person name="Li Y."/>
            <person name="Yu Y."/>
            <person name="Du H."/>
            <person name="Qi M."/>
            <person name="Li Y."/>
            <person name="Yu H."/>
            <person name="Cui Y."/>
            <person name="Wang N."/>
            <person name="Chen C."/>
            <person name="Wu H."/>
            <person name="Zhao Y."/>
            <person name="Zhang J."/>
            <person name="Li Y."/>
            <person name="Zhou W."/>
            <person name="Zhang B."/>
            <person name="Hu W."/>
            <person name="Eijk M."/>
            <person name="Tang J."/>
            <person name="Witsenboer H."/>
            <person name="Zhao S."/>
            <person name="Li Z."/>
            <person name="Zhang A."/>
            <person name="Wang D."/>
            <person name="Liang C."/>
        </authorList>
    </citation>
    <scope>NUCLEOTIDE SEQUENCE [LARGE SCALE GENOMIC DNA]</scope>
    <source>
        <strain evidence="1">cv. G1812</strain>
    </source>
</reference>
<reference evidence="2" key="1">
    <citation type="journal article" date="2013" name="Nature">
        <title>Draft genome of the wheat A-genome progenitor Triticum urartu.</title>
        <authorList>
            <person name="Ling H.Q."/>
            <person name="Zhao S."/>
            <person name="Liu D."/>
            <person name="Wang J."/>
            <person name="Sun H."/>
            <person name="Zhang C."/>
            <person name="Fan H."/>
            <person name="Li D."/>
            <person name="Dong L."/>
            <person name="Tao Y."/>
            <person name="Gao C."/>
            <person name="Wu H."/>
            <person name="Li Y."/>
            <person name="Cui Y."/>
            <person name="Guo X."/>
            <person name="Zheng S."/>
            <person name="Wang B."/>
            <person name="Yu K."/>
            <person name="Liang Q."/>
            <person name="Yang W."/>
            <person name="Lou X."/>
            <person name="Chen J."/>
            <person name="Feng M."/>
            <person name="Jian J."/>
            <person name="Zhang X."/>
            <person name="Luo G."/>
            <person name="Jiang Y."/>
            <person name="Liu J."/>
            <person name="Wang Z."/>
            <person name="Sha Y."/>
            <person name="Zhang B."/>
            <person name="Wu H."/>
            <person name="Tang D."/>
            <person name="Shen Q."/>
            <person name="Xue P."/>
            <person name="Zou S."/>
            <person name="Wang X."/>
            <person name="Liu X."/>
            <person name="Wang F."/>
            <person name="Yang Y."/>
            <person name="An X."/>
            <person name="Dong Z."/>
            <person name="Zhang K."/>
            <person name="Zhang X."/>
            <person name="Luo M.C."/>
            <person name="Dvorak J."/>
            <person name="Tong Y."/>
            <person name="Wang J."/>
            <person name="Yang H."/>
            <person name="Li Z."/>
            <person name="Wang D."/>
            <person name="Zhang A."/>
            <person name="Wang J."/>
        </authorList>
    </citation>
    <scope>NUCLEOTIDE SEQUENCE</scope>
    <source>
        <strain evidence="2">cv. G1812</strain>
    </source>
</reference>